<evidence type="ECO:0000259" key="1">
    <source>
        <dbReference type="PROSITE" id="PS51199"/>
    </source>
</evidence>
<dbReference type="GO" id="GO:0016787">
    <property type="term" value="F:hydrolase activity"/>
    <property type="evidence" value="ECO:0007669"/>
    <property type="project" value="UniProtKB-KW"/>
</dbReference>
<dbReference type="GO" id="GO:0006260">
    <property type="term" value="P:DNA replication"/>
    <property type="evidence" value="ECO:0007669"/>
    <property type="project" value="InterPro"/>
</dbReference>
<comment type="caution">
    <text evidence="2">The sequence shown here is derived from an EMBL/GenBank/DDBJ whole genome shotgun (WGS) entry which is preliminary data.</text>
</comment>
<dbReference type="InterPro" id="IPR027417">
    <property type="entry name" value="P-loop_NTPase"/>
</dbReference>
<feature type="domain" description="SF4 helicase" evidence="1">
    <location>
        <begin position="1"/>
        <end position="187"/>
    </location>
</feature>
<organism evidence="2">
    <name type="scientific">bioreactor metagenome</name>
    <dbReference type="NCBI Taxonomy" id="1076179"/>
    <lineage>
        <taxon>unclassified sequences</taxon>
        <taxon>metagenomes</taxon>
        <taxon>ecological metagenomes</taxon>
    </lineage>
</organism>
<dbReference type="PANTHER" id="PTHR30153">
    <property type="entry name" value="REPLICATIVE DNA HELICASE DNAB"/>
    <property type="match status" value="1"/>
</dbReference>
<dbReference type="PROSITE" id="PS51199">
    <property type="entry name" value="SF4_HELICASE"/>
    <property type="match status" value="1"/>
</dbReference>
<dbReference type="Gene3D" id="3.40.50.300">
    <property type="entry name" value="P-loop containing nucleotide triphosphate hydrolases"/>
    <property type="match status" value="1"/>
</dbReference>
<dbReference type="InterPro" id="IPR007694">
    <property type="entry name" value="DNA_helicase_DnaB-like_C"/>
</dbReference>
<name>A0A645H107_9ZZZZ</name>
<dbReference type="EMBL" id="VSSQ01084897">
    <property type="protein sequence ID" value="MPN32731.1"/>
    <property type="molecule type" value="Genomic_DNA"/>
</dbReference>
<dbReference type="GO" id="GO:0003678">
    <property type="term" value="F:DNA helicase activity"/>
    <property type="evidence" value="ECO:0007669"/>
    <property type="project" value="UniProtKB-EC"/>
</dbReference>
<reference evidence="2" key="1">
    <citation type="submission" date="2019-08" db="EMBL/GenBank/DDBJ databases">
        <authorList>
            <person name="Kucharzyk K."/>
            <person name="Murdoch R.W."/>
            <person name="Higgins S."/>
            <person name="Loffler F."/>
        </authorList>
    </citation>
    <scope>NUCLEOTIDE SEQUENCE</scope>
</reference>
<dbReference type="GO" id="GO:0005829">
    <property type="term" value="C:cytosol"/>
    <property type="evidence" value="ECO:0007669"/>
    <property type="project" value="TreeGrafter"/>
</dbReference>
<evidence type="ECO:0000313" key="2">
    <source>
        <dbReference type="EMBL" id="MPN32731.1"/>
    </source>
</evidence>
<dbReference type="Pfam" id="PF03796">
    <property type="entry name" value="DnaB_C"/>
    <property type="match status" value="1"/>
</dbReference>
<accession>A0A645H107</accession>
<dbReference type="AlphaFoldDB" id="A0A645H107"/>
<protein>
    <submittedName>
        <fullName evidence="2">Replicative DNA helicase</fullName>
        <ecNumber evidence="2">3.6.4.12</ecNumber>
    </submittedName>
</protein>
<gene>
    <name evidence="2" type="primary">dnaC_56</name>
    <name evidence="2" type="ORF">SDC9_180211</name>
</gene>
<keyword evidence="2" id="KW-0067">ATP-binding</keyword>
<keyword evidence="2" id="KW-0347">Helicase</keyword>
<keyword evidence="2" id="KW-0547">Nucleotide-binding</keyword>
<sequence length="187" mass="21784">MTDDEWIVLDMKIKEVVSSDIFIECPSRLLIQDLYLKAKELVVEEGVQAIFIDYVQLLTVTDKYTDNRYNEMNYISRELKALARELDIPVFVISQMNRSSETDRDRQGVDGKRPRLSDLRDSGTLCDDADVVLFIFRPEYYRITEDERGNSLLGVAEIMVKKNRNGSPFSVNLHFDPEYRLFSNIIQ</sequence>
<dbReference type="GO" id="GO:0005524">
    <property type="term" value="F:ATP binding"/>
    <property type="evidence" value="ECO:0007669"/>
    <property type="project" value="InterPro"/>
</dbReference>
<dbReference type="PANTHER" id="PTHR30153:SF2">
    <property type="entry name" value="REPLICATIVE DNA HELICASE"/>
    <property type="match status" value="1"/>
</dbReference>
<keyword evidence="2" id="KW-0378">Hydrolase</keyword>
<dbReference type="EC" id="3.6.4.12" evidence="2"/>
<dbReference type="SUPFAM" id="SSF52540">
    <property type="entry name" value="P-loop containing nucleoside triphosphate hydrolases"/>
    <property type="match status" value="1"/>
</dbReference>
<proteinExistence type="predicted"/>